<keyword evidence="2" id="KW-0521">NADP</keyword>
<dbReference type="SUPFAM" id="SSF51735">
    <property type="entry name" value="NAD(P)-binding Rossmann-fold domains"/>
    <property type="match status" value="1"/>
</dbReference>
<name>A0ABR4L1G1_9EURO</name>
<keyword evidence="5" id="KW-1185">Reference proteome</keyword>
<evidence type="ECO:0000313" key="4">
    <source>
        <dbReference type="EMBL" id="KAL2858338.1"/>
    </source>
</evidence>
<evidence type="ECO:0000313" key="5">
    <source>
        <dbReference type="Proteomes" id="UP001610444"/>
    </source>
</evidence>
<reference evidence="4 5" key="1">
    <citation type="submission" date="2024-07" db="EMBL/GenBank/DDBJ databases">
        <title>Section-level genome sequencing and comparative genomics of Aspergillus sections Usti and Cavernicolus.</title>
        <authorList>
            <consortium name="Lawrence Berkeley National Laboratory"/>
            <person name="Nybo J.L."/>
            <person name="Vesth T.C."/>
            <person name="Theobald S."/>
            <person name="Frisvad J.C."/>
            <person name="Larsen T.O."/>
            <person name="Kjaerboelling I."/>
            <person name="Rothschild-Mancinelli K."/>
            <person name="Lyhne E.K."/>
            <person name="Kogle M.E."/>
            <person name="Barry K."/>
            <person name="Clum A."/>
            <person name="Na H."/>
            <person name="Ledsgaard L."/>
            <person name="Lin J."/>
            <person name="Lipzen A."/>
            <person name="Kuo A."/>
            <person name="Riley R."/>
            <person name="Mondo S."/>
            <person name="LaButti K."/>
            <person name="Haridas S."/>
            <person name="Pangalinan J."/>
            <person name="Salamov A.A."/>
            <person name="Simmons B.A."/>
            <person name="Magnuson J.K."/>
            <person name="Chen J."/>
            <person name="Drula E."/>
            <person name="Henrissat B."/>
            <person name="Wiebenga A."/>
            <person name="Lubbers R.J."/>
            <person name="Gomes A.C."/>
            <person name="Macurrencykelacurrency M.R."/>
            <person name="Stajich J."/>
            <person name="Grigoriev I.V."/>
            <person name="Mortensen U.H."/>
            <person name="De vries R.P."/>
            <person name="Baker S.E."/>
            <person name="Andersen M.R."/>
        </authorList>
    </citation>
    <scope>NUCLEOTIDE SEQUENCE [LARGE SCALE GENOMIC DNA]</scope>
    <source>
        <strain evidence="4 5">CBS 756.74</strain>
    </source>
</reference>
<dbReference type="Gene3D" id="3.90.25.10">
    <property type="entry name" value="UDP-galactose 4-epimerase, domain 1"/>
    <property type="match status" value="1"/>
</dbReference>
<comment type="similarity">
    <text evidence="1">Belongs to the NmrA-type oxidoreductase family. Isoflavone reductase subfamily.</text>
</comment>
<evidence type="ECO:0000256" key="2">
    <source>
        <dbReference type="ARBA" id="ARBA00022857"/>
    </source>
</evidence>
<dbReference type="InterPro" id="IPR036291">
    <property type="entry name" value="NAD(P)-bd_dom_sf"/>
</dbReference>
<dbReference type="PANTHER" id="PTHR47706">
    <property type="entry name" value="NMRA-LIKE FAMILY PROTEIN"/>
    <property type="match status" value="1"/>
</dbReference>
<dbReference type="Proteomes" id="UP001610444">
    <property type="component" value="Unassembled WGS sequence"/>
</dbReference>
<dbReference type="EMBL" id="JBFXLR010000005">
    <property type="protein sequence ID" value="KAL2858338.1"/>
    <property type="molecule type" value="Genomic_DNA"/>
</dbReference>
<dbReference type="Gene3D" id="3.40.50.720">
    <property type="entry name" value="NAD(P)-binding Rossmann-like Domain"/>
    <property type="match status" value="1"/>
</dbReference>
<sequence>MAIVAVAGETGGIGRAIVEAIVRRGKHNVKILSRKANDSLADELGAPIIPVDYSAIDTVISSIFTMPVSGIAPEVALIRASQSSRTTHRFIPSNWAFHWAKGKTNTLYSCCGLTKRANGACSSNSREDLAPSIPMKLLALDELKKTDLEYTVFYVGFPLDYYAGPSIKSYVSPLIVVIDMECNMAAIPGSGNTPIAFTHSLDVGKYVDASLDLKKWDASYRIIGDKATWNEFVKLAETLKGTQFTIVHDSVEDLKKGKVTLLPSTKKYLSSMTINALESQSVFLSTFGLLFEDGTFDLEEKGALNNLFPEIGALKIKQAVQAAVNRV</sequence>
<evidence type="ECO:0000256" key="3">
    <source>
        <dbReference type="ARBA" id="ARBA00023002"/>
    </source>
</evidence>
<organism evidence="4 5">
    <name type="scientific">Aspergillus pseudodeflectus</name>
    <dbReference type="NCBI Taxonomy" id="176178"/>
    <lineage>
        <taxon>Eukaryota</taxon>
        <taxon>Fungi</taxon>
        <taxon>Dikarya</taxon>
        <taxon>Ascomycota</taxon>
        <taxon>Pezizomycotina</taxon>
        <taxon>Eurotiomycetes</taxon>
        <taxon>Eurotiomycetidae</taxon>
        <taxon>Eurotiales</taxon>
        <taxon>Aspergillaceae</taxon>
        <taxon>Aspergillus</taxon>
        <taxon>Aspergillus subgen. Nidulantes</taxon>
    </lineage>
</organism>
<dbReference type="RefSeq" id="XP_070903507.1">
    <property type="nucleotide sequence ID" value="XM_071042628.1"/>
</dbReference>
<proteinExistence type="inferred from homology"/>
<dbReference type="GeneID" id="98157792"/>
<accession>A0ABR4L1G1</accession>
<keyword evidence="3" id="KW-0560">Oxidoreductase</keyword>
<protein>
    <submittedName>
        <fullName evidence="4">NAD(P)-binding protein</fullName>
    </submittedName>
</protein>
<comment type="caution">
    <text evidence="4">The sequence shown here is derived from an EMBL/GenBank/DDBJ whole genome shotgun (WGS) entry which is preliminary data.</text>
</comment>
<dbReference type="PANTHER" id="PTHR47706:SF4">
    <property type="entry name" value="NMRA-LIKE DOMAIN-CONTAINING PROTEIN"/>
    <property type="match status" value="1"/>
</dbReference>
<gene>
    <name evidence="4" type="ORF">BJX68DRAFT_252909</name>
</gene>
<evidence type="ECO:0000256" key="1">
    <source>
        <dbReference type="ARBA" id="ARBA00005725"/>
    </source>
</evidence>
<dbReference type="InterPro" id="IPR051609">
    <property type="entry name" value="NmrA/Isoflavone_reductase-like"/>
</dbReference>